<dbReference type="InterPro" id="IPR010559">
    <property type="entry name" value="Sig_transdc_His_kin_internal"/>
</dbReference>
<keyword evidence="1" id="KW-0812">Transmembrane</keyword>
<dbReference type="InterPro" id="IPR036890">
    <property type="entry name" value="HATPase_C_sf"/>
</dbReference>
<feature type="transmembrane region" description="Helical" evidence="1">
    <location>
        <begin position="84"/>
        <end position="105"/>
    </location>
</feature>
<keyword evidence="1" id="KW-1133">Transmembrane helix</keyword>
<keyword evidence="3" id="KW-0418">Kinase</keyword>
<dbReference type="PANTHER" id="PTHR34220">
    <property type="entry name" value="SENSOR HISTIDINE KINASE YPDA"/>
    <property type="match status" value="1"/>
</dbReference>
<proteinExistence type="predicted"/>
<feature type="domain" description="Signal transduction histidine kinase internal region" evidence="2">
    <location>
        <begin position="162"/>
        <end position="240"/>
    </location>
</feature>
<dbReference type="EMBL" id="UOFT01000009">
    <property type="protein sequence ID" value="VAW91391.1"/>
    <property type="molecule type" value="Genomic_DNA"/>
</dbReference>
<dbReference type="GO" id="GO:0000155">
    <property type="term" value="F:phosphorelay sensor kinase activity"/>
    <property type="evidence" value="ECO:0007669"/>
    <property type="project" value="InterPro"/>
</dbReference>
<dbReference type="Gene3D" id="3.30.565.10">
    <property type="entry name" value="Histidine kinase-like ATPase, C-terminal domain"/>
    <property type="match status" value="1"/>
</dbReference>
<keyword evidence="1" id="KW-0472">Membrane</keyword>
<accession>A0A3B0ZIA3</accession>
<dbReference type="InterPro" id="IPR050640">
    <property type="entry name" value="Bact_2-comp_sensor_kinase"/>
</dbReference>
<sequence length="362" mass="41778">MFKYAQRLKRSNNQSVFLPDLCTIRMVFVVIIIAQLFAFILVLSPNRSLTIHWIQLSLVSLFIQWCALTSSAVLCLLRNSLGRFTDAFAGFLSYMIILIIIYVISELTYYALSVPAWEYINQSRLSFLTHNLLIGALISGPILRYFYIQHQWKLKITAESKARFASLQARIHPHFLFNSLNTIASLTRSNPEQAEIAVENLSDLFRISLRDNEKPHTIKEECHLCQRYIEIETMRLGERLSIDWQIDSLPDDALLPPLTLQPLLENAIYHGIEPLADGGTVEIKGELVKNKLLQKQISIVISNPLPTHHKQTGNQMALANIQQRLQSFYHNRAYIEIEQNNDSFTISLNFPYITRYEDPDRR</sequence>
<feature type="transmembrane region" description="Helical" evidence="1">
    <location>
        <begin position="21"/>
        <end position="41"/>
    </location>
</feature>
<evidence type="ECO:0000313" key="3">
    <source>
        <dbReference type="EMBL" id="VAW91391.1"/>
    </source>
</evidence>
<feature type="transmembrane region" description="Helical" evidence="1">
    <location>
        <begin position="53"/>
        <end position="77"/>
    </location>
</feature>
<feature type="transmembrane region" description="Helical" evidence="1">
    <location>
        <begin position="125"/>
        <end position="147"/>
    </location>
</feature>
<reference evidence="3" key="1">
    <citation type="submission" date="2018-06" db="EMBL/GenBank/DDBJ databases">
        <authorList>
            <person name="Zhirakovskaya E."/>
        </authorList>
    </citation>
    <scope>NUCLEOTIDE SEQUENCE</scope>
</reference>
<organism evidence="3">
    <name type="scientific">hydrothermal vent metagenome</name>
    <dbReference type="NCBI Taxonomy" id="652676"/>
    <lineage>
        <taxon>unclassified sequences</taxon>
        <taxon>metagenomes</taxon>
        <taxon>ecological metagenomes</taxon>
    </lineage>
</organism>
<keyword evidence="3" id="KW-0808">Transferase</keyword>
<protein>
    <submittedName>
        <fullName evidence="3">Autolysis histidine kinase LytS</fullName>
    </submittedName>
</protein>
<dbReference type="PANTHER" id="PTHR34220:SF7">
    <property type="entry name" value="SENSOR HISTIDINE KINASE YPDA"/>
    <property type="match status" value="1"/>
</dbReference>
<name>A0A3B0ZIA3_9ZZZZ</name>
<evidence type="ECO:0000259" key="2">
    <source>
        <dbReference type="Pfam" id="PF06580"/>
    </source>
</evidence>
<dbReference type="Pfam" id="PF06580">
    <property type="entry name" value="His_kinase"/>
    <property type="match status" value="1"/>
</dbReference>
<gene>
    <name evidence="3" type="ORF">MNBD_GAMMA23-1063</name>
</gene>
<dbReference type="GO" id="GO:0016020">
    <property type="term" value="C:membrane"/>
    <property type="evidence" value="ECO:0007669"/>
    <property type="project" value="InterPro"/>
</dbReference>
<dbReference type="AlphaFoldDB" id="A0A3B0ZIA3"/>
<evidence type="ECO:0000256" key="1">
    <source>
        <dbReference type="SAM" id="Phobius"/>
    </source>
</evidence>